<name>A0AAE0KAN2_9PEZI</name>
<feature type="region of interest" description="Disordered" evidence="1">
    <location>
        <begin position="483"/>
        <end position="502"/>
    </location>
</feature>
<protein>
    <submittedName>
        <fullName evidence="2">Uncharacterized protein</fullName>
    </submittedName>
</protein>
<evidence type="ECO:0000313" key="2">
    <source>
        <dbReference type="EMBL" id="KAK3372515.1"/>
    </source>
</evidence>
<feature type="compositionally biased region" description="Basic residues" evidence="1">
    <location>
        <begin position="488"/>
        <end position="499"/>
    </location>
</feature>
<keyword evidence="3" id="KW-1185">Reference proteome</keyword>
<sequence length="524" mass="57845">MSSPKKTMQAIQNVLEPYIRPRDEVAHIRRILALHLDSCVNDGSTTGPLALVESSSTKPSSVARGLQREYLEALNANIKARNEHKACLKNSSRLEREVSTSGEPQSNRLEEHLAIVSLQKKQERLQAVEKHLDSLKQKPAASPDFLDPGEIFRNSKPLPDVPGELVSALALDKTASSNHLKDLIDQLEKHVLRTKLLLKREEQLLEQVRSRSSARPGSISPSAKLEALNTTRAELINWIETELGKASDDHAGNDGEEGGHGQGSAETTRIDEQLVAIKEKYTRYLGARKGLFHLVSQQPRPVIEPQTEDRTPRTIIPTSAPVSSTHLLSPYLENLLSIAHEQKGLIMQKSHLNVVIAKQVKDNCQALDRLAEESQLIPSHPVPGGAPRHKQTFGHAVSSSASELSASSSSRVKPWVFAAESAKILTFEAVAEKIEEGQIALESSMRTIGEIEQLFGRRGPVKQSREEEEDAIIDDIWMQESGNLSSRGTKHATKRKTDKRRLSGDVWDMVDGNLGLLRSEGDPP</sequence>
<dbReference type="AlphaFoldDB" id="A0AAE0KAN2"/>
<feature type="region of interest" description="Disordered" evidence="1">
    <location>
        <begin position="246"/>
        <end position="268"/>
    </location>
</feature>
<comment type="caution">
    <text evidence="2">The sequence shown here is derived from an EMBL/GenBank/DDBJ whole genome shotgun (WGS) entry which is preliminary data.</text>
</comment>
<organism evidence="2 3">
    <name type="scientific">Podospora didyma</name>
    <dbReference type="NCBI Taxonomy" id="330526"/>
    <lineage>
        <taxon>Eukaryota</taxon>
        <taxon>Fungi</taxon>
        <taxon>Dikarya</taxon>
        <taxon>Ascomycota</taxon>
        <taxon>Pezizomycotina</taxon>
        <taxon>Sordariomycetes</taxon>
        <taxon>Sordariomycetidae</taxon>
        <taxon>Sordariales</taxon>
        <taxon>Podosporaceae</taxon>
        <taxon>Podospora</taxon>
    </lineage>
</organism>
<gene>
    <name evidence="2" type="ORF">B0H63DRAFT_485080</name>
</gene>
<evidence type="ECO:0000313" key="3">
    <source>
        <dbReference type="Proteomes" id="UP001285441"/>
    </source>
</evidence>
<reference evidence="2" key="1">
    <citation type="journal article" date="2023" name="Mol. Phylogenet. Evol.">
        <title>Genome-scale phylogeny and comparative genomics of the fungal order Sordariales.</title>
        <authorList>
            <person name="Hensen N."/>
            <person name="Bonometti L."/>
            <person name="Westerberg I."/>
            <person name="Brannstrom I.O."/>
            <person name="Guillou S."/>
            <person name="Cros-Aarteil S."/>
            <person name="Calhoun S."/>
            <person name="Haridas S."/>
            <person name="Kuo A."/>
            <person name="Mondo S."/>
            <person name="Pangilinan J."/>
            <person name="Riley R."/>
            <person name="LaButti K."/>
            <person name="Andreopoulos B."/>
            <person name="Lipzen A."/>
            <person name="Chen C."/>
            <person name="Yan M."/>
            <person name="Daum C."/>
            <person name="Ng V."/>
            <person name="Clum A."/>
            <person name="Steindorff A."/>
            <person name="Ohm R.A."/>
            <person name="Martin F."/>
            <person name="Silar P."/>
            <person name="Natvig D.O."/>
            <person name="Lalanne C."/>
            <person name="Gautier V."/>
            <person name="Ament-Velasquez S.L."/>
            <person name="Kruys A."/>
            <person name="Hutchinson M.I."/>
            <person name="Powell A.J."/>
            <person name="Barry K."/>
            <person name="Miller A.N."/>
            <person name="Grigoriev I.V."/>
            <person name="Debuchy R."/>
            <person name="Gladieux P."/>
            <person name="Hiltunen Thoren M."/>
            <person name="Johannesson H."/>
        </authorList>
    </citation>
    <scope>NUCLEOTIDE SEQUENCE</scope>
    <source>
        <strain evidence="2">CBS 232.78</strain>
    </source>
</reference>
<proteinExistence type="predicted"/>
<evidence type="ECO:0000256" key="1">
    <source>
        <dbReference type="SAM" id="MobiDB-lite"/>
    </source>
</evidence>
<accession>A0AAE0KAN2</accession>
<dbReference type="Proteomes" id="UP001285441">
    <property type="component" value="Unassembled WGS sequence"/>
</dbReference>
<feature type="compositionally biased region" description="Basic and acidic residues" evidence="1">
    <location>
        <begin position="246"/>
        <end position="259"/>
    </location>
</feature>
<reference evidence="2" key="2">
    <citation type="submission" date="2023-06" db="EMBL/GenBank/DDBJ databases">
        <authorList>
            <consortium name="Lawrence Berkeley National Laboratory"/>
            <person name="Haridas S."/>
            <person name="Hensen N."/>
            <person name="Bonometti L."/>
            <person name="Westerberg I."/>
            <person name="Brannstrom I.O."/>
            <person name="Guillou S."/>
            <person name="Cros-Aarteil S."/>
            <person name="Calhoun S."/>
            <person name="Kuo A."/>
            <person name="Mondo S."/>
            <person name="Pangilinan J."/>
            <person name="Riley R."/>
            <person name="LaButti K."/>
            <person name="Andreopoulos B."/>
            <person name="Lipzen A."/>
            <person name="Chen C."/>
            <person name="Yanf M."/>
            <person name="Daum C."/>
            <person name="Ng V."/>
            <person name="Clum A."/>
            <person name="Steindorff A."/>
            <person name="Ohm R."/>
            <person name="Martin F."/>
            <person name="Silar P."/>
            <person name="Natvig D."/>
            <person name="Lalanne C."/>
            <person name="Gautier V."/>
            <person name="Ament-velasquez S.L."/>
            <person name="Kruys A."/>
            <person name="Hutchinson M.I."/>
            <person name="Powell A.J."/>
            <person name="Barry K."/>
            <person name="Miller A.N."/>
            <person name="Grigoriev I.V."/>
            <person name="Debuchy R."/>
            <person name="Gladieux P."/>
            <person name="Thoren M.H."/>
            <person name="Johannesson H."/>
        </authorList>
    </citation>
    <scope>NUCLEOTIDE SEQUENCE</scope>
    <source>
        <strain evidence="2">CBS 232.78</strain>
    </source>
</reference>
<dbReference type="EMBL" id="JAULSW010000008">
    <property type="protein sequence ID" value="KAK3372515.1"/>
    <property type="molecule type" value="Genomic_DNA"/>
</dbReference>